<proteinExistence type="predicted"/>
<comment type="caution">
    <text evidence="1">The sequence shown here is derived from an EMBL/GenBank/DDBJ whole genome shotgun (WGS) entry which is preliminary data.</text>
</comment>
<dbReference type="AlphaFoldDB" id="A0A392VTF9"/>
<dbReference type="Proteomes" id="UP000265520">
    <property type="component" value="Unassembled WGS sequence"/>
</dbReference>
<feature type="non-terminal residue" evidence="1">
    <location>
        <position position="46"/>
    </location>
</feature>
<organism evidence="1 2">
    <name type="scientific">Trifolium medium</name>
    <dbReference type="NCBI Taxonomy" id="97028"/>
    <lineage>
        <taxon>Eukaryota</taxon>
        <taxon>Viridiplantae</taxon>
        <taxon>Streptophyta</taxon>
        <taxon>Embryophyta</taxon>
        <taxon>Tracheophyta</taxon>
        <taxon>Spermatophyta</taxon>
        <taxon>Magnoliopsida</taxon>
        <taxon>eudicotyledons</taxon>
        <taxon>Gunneridae</taxon>
        <taxon>Pentapetalae</taxon>
        <taxon>rosids</taxon>
        <taxon>fabids</taxon>
        <taxon>Fabales</taxon>
        <taxon>Fabaceae</taxon>
        <taxon>Papilionoideae</taxon>
        <taxon>50 kb inversion clade</taxon>
        <taxon>NPAAA clade</taxon>
        <taxon>Hologalegina</taxon>
        <taxon>IRL clade</taxon>
        <taxon>Trifolieae</taxon>
        <taxon>Trifolium</taxon>
    </lineage>
</organism>
<dbReference type="EMBL" id="LXQA011275159">
    <property type="protein sequence ID" value="MCI91546.1"/>
    <property type="molecule type" value="Genomic_DNA"/>
</dbReference>
<sequence>MATPSLAQRAAPGFEAQASKLALVSPKSLPNHQYTMKTAKIKYQHH</sequence>
<reference evidence="1 2" key="1">
    <citation type="journal article" date="2018" name="Front. Plant Sci.">
        <title>Red Clover (Trifolium pratense) and Zigzag Clover (T. medium) - A Picture of Genomic Similarities and Differences.</title>
        <authorList>
            <person name="Dluhosova J."/>
            <person name="Istvanek J."/>
            <person name="Nedelnik J."/>
            <person name="Repkova J."/>
        </authorList>
    </citation>
    <scope>NUCLEOTIDE SEQUENCE [LARGE SCALE GENOMIC DNA]</scope>
    <source>
        <strain evidence="2">cv. 10/8</strain>
        <tissue evidence="1">Leaf</tissue>
    </source>
</reference>
<evidence type="ECO:0000313" key="2">
    <source>
        <dbReference type="Proteomes" id="UP000265520"/>
    </source>
</evidence>
<name>A0A392VTF9_9FABA</name>
<evidence type="ECO:0000313" key="1">
    <source>
        <dbReference type="EMBL" id="MCI91546.1"/>
    </source>
</evidence>
<protein>
    <submittedName>
        <fullName evidence="1">Uncharacterized protein</fullName>
    </submittedName>
</protein>
<accession>A0A392VTF9</accession>
<keyword evidence="2" id="KW-1185">Reference proteome</keyword>